<gene>
    <name evidence="2" type="ORF">N476_20995</name>
</gene>
<keyword evidence="1" id="KW-0732">Signal</keyword>
<protein>
    <submittedName>
        <fullName evidence="2">Uncharacterized protein</fullName>
    </submittedName>
</protein>
<dbReference type="RefSeq" id="WP_063362957.1">
    <property type="nucleotide sequence ID" value="NZ_AUXZ01000090.1"/>
</dbReference>
<organism evidence="2 3">
    <name type="scientific">Pseudoalteromonas luteoviolacea H33</name>
    <dbReference type="NCBI Taxonomy" id="1365251"/>
    <lineage>
        <taxon>Bacteria</taxon>
        <taxon>Pseudomonadati</taxon>
        <taxon>Pseudomonadota</taxon>
        <taxon>Gammaproteobacteria</taxon>
        <taxon>Alteromonadales</taxon>
        <taxon>Pseudoalteromonadaceae</taxon>
        <taxon>Pseudoalteromonas</taxon>
    </lineage>
</organism>
<comment type="caution">
    <text evidence="2">The sequence shown here is derived from an EMBL/GenBank/DDBJ whole genome shotgun (WGS) entry which is preliminary data.</text>
</comment>
<evidence type="ECO:0000313" key="3">
    <source>
        <dbReference type="Proteomes" id="UP000076503"/>
    </source>
</evidence>
<dbReference type="Proteomes" id="UP000076503">
    <property type="component" value="Unassembled WGS sequence"/>
</dbReference>
<name>A0A162AF49_9GAMM</name>
<dbReference type="PATRIC" id="fig|1365251.3.peg.3659"/>
<evidence type="ECO:0000313" key="2">
    <source>
        <dbReference type="EMBL" id="KZN48693.1"/>
    </source>
</evidence>
<sequence length="85" mass="9421">MSSKIKSALITAIAATTLFASLTSTASARYIYYSKHYTYVTQDEATAKFRAEFKAKYPGIQITYAYCYYPGGGMPVFMCNGKGIR</sequence>
<dbReference type="AlphaFoldDB" id="A0A162AF49"/>
<feature type="chain" id="PRO_5007832101" evidence="1">
    <location>
        <begin position="29"/>
        <end position="85"/>
    </location>
</feature>
<feature type="signal peptide" evidence="1">
    <location>
        <begin position="1"/>
        <end position="28"/>
    </location>
</feature>
<accession>A0A162AF49</accession>
<proteinExistence type="predicted"/>
<reference evidence="2 3" key="1">
    <citation type="submission" date="2013-07" db="EMBL/GenBank/DDBJ databases">
        <title>Comparative Genomic and Metabolomic Analysis of Twelve Strains of Pseudoalteromonas luteoviolacea.</title>
        <authorList>
            <person name="Vynne N.G."/>
            <person name="Mansson M."/>
            <person name="Gram L."/>
        </authorList>
    </citation>
    <scope>NUCLEOTIDE SEQUENCE [LARGE SCALE GENOMIC DNA]</scope>
    <source>
        <strain evidence="2 3">H33</strain>
    </source>
</reference>
<dbReference type="EMBL" id="AUXZ01000090">
    <property type="protein sequence ID" value="KZN48693.1"/>
    <property type="molecule type" value="Genomic_DNA"/>
</dbReference>
<evidence type="ECO:0000256" key="1">
    <source>
        <dbReference type="SAM" id="SignalP"/>
    </source>
</evidence>
<dbReference type="OrthoDB" id="9947096at2"/>